<name>A0A8H3XME5_GIGMA</name>
<reference evidence="3 4" key="1">
    <citation type="journal article" date="2019" name="Environ. Microbiol.">
        <title>At the nexus of three kingdoms: the genome of the mycorrhizal fungus Gigaspora margarita provides insights into plant, endobacterial and fungal interactions.</title>
        <authorList>
            <person name="Venice F."/>
            <person name="Ghignone S."/>
            <person name="Salvioli di Fossalunga A."/>
            <person name="Amselem J."/>
            <person name="Novero M."/>
            <person name="Xianan X."/>
            <person name="Sedzielewska Toro K."/>
            <person name="Morin E."/>
            <person name="Lipzen A."/>
            <person name="Grigoriev I.V."/>
            <person name="Henrissat B."/>
            <person name="Martin F.M."/>
            <person name="Bonfante P."/>
        </authorList>
    </citation>
    <scope>NUCLEOTIDE SEQUENCE [LARGE SCALE GENOMIC DNA]</scope>
    <source>
        <strain evidence="3 4">BEG34</strain>
    </source>
</reference>
<evidence type="ECO:0000256" key="2">
    <source>
        <dbReference type="ARBA" id="ARBA00022729"/>
    </source>
</evidence>
<dbReference type="Gene3D" id="3.20.20.80">
    <property type="entry name" value="Glycosidases"/>
    <property type="match status" value="1"/>
</dbReference>
<dbReference type="GO" id="GO:0003796">
    <property type="term" value="F:lysozyme activity"/>
    <property type="evidence" value="ECO:0007669"/>
    <property type="project" value="InterPro"/>
</dbReference>
<gene>
    <name evidence="3" type="ORF">F8M41_024544</name>
</gene>
<dbReference type="GO" id="GO:0016998">
    <property type="term" value="P:cell wall macromolecule catabolic process"/>
    <property type="evidence" value="ECO:0007669"/>
    <property type="project" value="InterPro"/>
</dbReference>
<dbReference type="EMBL" id="WTPW01000840">
    <property type="protein sequence ID" value="KAF0475792.1"/>
    <property type="molecule type" value="Genomic_DNA"/>
</dbReference>
<organism evidence="3 4">
    <name type="scientific">Gigaspora margarita</name>
    <dbReference type="NCBI Taxonomy" id="4874"/>
    <lineage>
        <taxon>Eukaryota</taxon>
        <taxon>Fungi</taxon>
        <taxon>Fungi incertae sedis</taxon>
        <taxon>Mucoromycota</taxon>
        <taxon>Glomeromycotina</taxon>
        <taxon>Glomeromycetes</taxon>
        <taxon>Diversisporales</taxon>
        <taxon>Gigasporaceae</taxon>
        <taxon>Gigaspora</taxon>
    </lineage>
</organism>
<sequence length="230" mass="26403">MKLLFIVLVILIIVNSIFALLVVNNYAYTTFITSDAFNCTRTLGFERVIIRGYFEAYDRDPGGAIDSNFLRNYNNAKNGGYTYIDVYMSPCTGRATCKAPLQQINDLTQFINANEMIIKTIWLWIDIDPDSGNWDLGPTKNRQILNEFHTAWKSTGLEFGIYTSQYQWEVITGDKDWVLNSSLPLWYAIYDSHPDFNDYKIFGGWTQAAGKQYAGDSKFCGGRFDENIFR</sequence>
<proteinExistence type="inferred from homology"/>
<dbReference type="AlphaFoldDB" id="A0A8H3XME5"/>
<dbReference type="GO" id="GO:0007165">
    <property type="term" value="P:signal transduction"/>
    <property type="evidence" value="ECO:0007669"/>
    <property type="project" value="TreeGrafter"/>
</dbReference>
<comment type="caution">
    <text evidence="3">The sequence shown here is derived from an EMBL/GenBank/DDBJ whole genome shotgun (WGS) entry which is preliminary data.</text>
</comment>
<dbReference type="PROSITE" id="PS51904">
    <property type="entry name" value="GLYCOSYL_HYDROL_F25_2"/>
    <property type="match status" value="1"/>
</dbReference>
<keyword evidence="3" id="KW-0378">Hydrolase</keyword>
<dbReference type="PANTHER" id="PTHR23208:SF36">
    <property type="entry name" value="LYSOZYME-RELATED"/>
    <property type="match status" value="1"/>
</dbReference>
<dbReference type="InterPro" id="IPR002053">
    <property type="entry name" value="Glyco_hydro_25"/>
</dbReference>
<dbReference type="PANTHER" id="PTHR23208">
    <property type="entry name" value="LYSOZYME PROTEIN"/>
    <property type="match status" value="1"/>
</dbReference>
<dbReference type="Proteomes" id="UP000439903">
    <property type="component" value="Unassembled WGS sequence"/>
</dbReference>
<evidence type="ECO:0000256" key="1">
    <source>
        <dbReference type="ARBA" id="ARBA00010646"/>
    </source>
</evidence>
<evidence type="ECO:0000313" key="4">
    <source>
        <dbReference type="Proteomes" id="UP000439903"/>
    </source>
</evidence>
<dbReference type="GO" id="GO:0009253">
    <property type="term" value="P:peptidoglycan catabolic process"/>
    <property type="evidence" value="ECO:0007669"/>
    <property type="project" value="InterPro"/>
</dbReference>
<keyword evidence="2" id="KW-0732">Signal</keyword>
<evidence type="ECO:0000313" key="3">
    <source>
        <dbReference type="EMBL" id="KAF0475792.1"/>
    </source>
</evidence>
<dbReference type="InterPro" id="IPR051595">
    <property type="entry name" value="GH25_Enzymes"/>
</dbReference>
<dbReference type="InterPro" id="IPR017853">
    <property type="entry name" value="GH"/>
</dbReference>
<comment type="similarity">
    <text evidence="1">Belongs to the glycosyl hydrolase 25 family.</text>
</comment>
<keyword evidence="4" id="KW-1185">Reference proteome</keyword>
<dbReference type="SUPFAM" id="SSF51445">
    <property type="entry name" value="(Trans)glycosidases"/>
    <property type="match status" value="1"/>
</dbReference>
<protein>
    <submittedName>
        <fullName evidence="3">Glycoside hydrolase family 25 protein</fullName>
    </submittedName>
</protein>
<dbReference type="OrthoDB" id="2251794at2759"/>
<accession>A0A8H3XME5</accession>